<evidence type="ECO:0000256" key="6">
    <source>
        <dbReference type="SAM" id="MobiDB-lite"/>
    </source>
</evidence>
<evidence type="ECO:0000256" key="5">
    <source>
        <dbReference type="HAMAP-Rule" id="MF_01197"/>
    </source>
</evidence>
<evidence type="ECO:0000313" key="7">
    <source>
        <dbReference type="EMBL" id="MFC3965977.1"/>
    </source>
</evidence>
<organism evidence="7 8">
    <name type="scientific">Nocardia jiangsuensis</name>
    <dbReference type="NCBI Taxonomy" id="1691563"/>
    <lineage>
        <taxon>Bacteria</taxon>
        <taxon>Bacillati</taxon>
        <taxon>Actinomycetota</taxon>
        <taxon>Actinomycetes</taxon>
        <taxon>Mycobacteriales</taxon>
        <taxon>Nocardiaceae</taxon>
        <taxon>Nocardia</taxon>
    </lineage>
</organism>
<dbReference type="RefSeq" id="WP_378616324.1">
    <property type="nucleotide sequence ID" value="NZ_JBHSAX010000033.1"/>
</dbReference>
<dbReference type="Gene3D" id="3.30.110.150">
    <property type="entry name" value="SepF-like protein"/>
    <property type="match status" value="1"/>
</dbReference>
<evidence type="ECO:0000256" key="3">
    <source>
        <dbReference type="ARBA" id="ARBA00023306"/>
    </source>
</evidence>
<dbReference type="InterPro" id="IPR007561">
    <property type="entry name" value="Cell_div_SepF/SepF-rel"/>
</dbReference>
<evidence type="ECO:0000256" key="1">
    <source>
        <dbReference type="ARBA" id="ARBA00022618"/>
    </source>
</evidence>
<name>A0ABV8E362_9NOCA</name>
<keyword evidence="2 5" id="KW-0717">Septation</keyword>
<comment type="function">
    <text evidence="4 5">Cell division protein that is part of the divisome complex and is recruited early to the Z-ring. Probably stimulates Z-ring formation, perhaps through the cross-linking of FtsZ protofilaments. Its function overlaps with FtsA.</text>
</comment>
<gene>
    <name evidence="5" type="primary">sepF</name>
    <name evidence="7" type="ORF">ACFO0B_28645</name>
</gene>
<comment type="caution">
    <text evidence="7">The sequence shown here is derived from an EMBL/GenBank/DDBJ whole genome shotgun (WGS) entry which is preliminary data.</text>
</comment>
<dbReference type="InterPro" id="IPR038594">
    <property type="entry name" value="SepF-like_sf"/>
</dbReference>
<dbReference type="EMBL" id="JBHSAX010000033">
    <property type="protein sequence ID" value="MFC3965977.1"/>
    <property type="molecule type" value="Genomic_DNA"/>
</dbReference>
<keyword evidence="1 5" id="KW-0132">Cell division</keyword>
<sequence>MSTLHKFKAYFGMVPLDEYEDDYVDDRAPHGIDDRGPRRSRAREFDREYGAYSRYGSPSDGYGDEHYAAESDYPEPAYKSPYSGGYPPLPRREEYADEGYADDRYEPPPRRPTRIDSAAAGRFRAAGGGAPMMRGATRGALAVDPEAEERRLEERMRAEPVATRRPGIFEDGGPLSKITTLRPRDYSEARIIGERFREGNPVIMDLVDLSNADAKRLVDFAAGLAFALRGSFDKVATKVFLLSPADVDVSAEERRRIAETGFYNQK</sequence>
<protein>
    <recommendedName>
        <fullName evidence="5">Cell division protein SepF</fullName>
    </recommendedName>
</protein>
<comment type="subcellular location">
    <subcellularLocation>
        <location evidence="5">Cytoplasm</location>
    </subcellularLocation>
    <text evidence="5">Localizes to the division site, in a FtsZ-dependent manner.</text>
</comment>
<dbReference type="HAMAP" id="MF_01197">
    <property type="entry name" value="SepF"/>
    <property type="match status" value="1"/>
</dbReference>
<dbReference type="Pfam" id="PF04472">
    <property type="entry name" value="SepF"/>
    <property type="match status" value="1"/>
</dbReference>
<evidence type="ECO:0000256" key="4">
    <source>
        <dbReference type="ARBA" id="ARBA00044936"/>
    </source>
</evidence>
<keyword evidence="5" id="KW-0963">Cytoplasm</keyword>
<dbReference type="Proteomes" id="UP001595696">
    <property type="component" value="Unassembled WGS sequence"/>
</dbReference>
<comment type="subunit">
    <text evidence="5">Homodimer. Interacts with FtsZ.</text>
</comment>
<dbReference type="PANTHER" id="PTHR35798">
    <property type="entry name" value="CELL DIVISION PROTEIN SEPF"/>
    <property type="match status" value="1"/>
</dbReference>
<feature type="region of interest" description="Disordered" evidence="6">
    <location>
        <begin position="51"/>
        <end position="115"/>
    </location>
</feature>
<dbReference type="GO" id="GO:0051301">
    <property type="term" value="P:cell division"/>
    <property type="evidence" value="ECO:0007669"/>
    <property type="project" value="UniProtKB-KW"/>
</dbReference>
<reference evidence="8" key="1">
    <citation type="journal article" date="2019" name="Int. J. Syst. Evol. Microbiol.">
        <title>The Global Catalogue of Microorganisms (GCM) 10K type strain sequencing project: providing services to taxonomists for standard genome sequencing and annotation.</title>
        <authorList>
            <consortium name="The Broad Institute Genomics Platform"/>
            <consortium name="The Broad Institute Genome Sequencing Center for Infectious Disease"/>
            <person name="Wu L."/>
            <person name="Ma J."/>
        </authorList>
    </citation>
    <scope>NUCLEOTIDE SEQUENCE [LARGE SCALE GENOMIC DNA]</scope>
    <source>
        <strain evidence="8">CGMCC 4.7330</strain>
    </source>
</reference>
<accession>A0ABV8E362</accession>
<comment type="similarity">
    <text evidence="5">Belongs to the SepF family.</text>
</comment>
<evidence type="ECO:0000313" key="8">
    <source>
        <dbReference type="Proteomes" id="UP001595696"/>
    </source>
</evidence>
<dbReference type="PANTHER" id="PTHR35798:SF1">
    <property type="entry name" value="CELL DIVISION PROTEIN SEPF"/>
    <property type="match status" value="1"/>
</dbReference>
<keyword evidence="3 5" id="KW-0131">Cell cycle</keyword>
<proteinExistence type="inferred from homology"/>
<keyword evidence="8" id="KW-1185">Reference proteome</keyword>
<evidence type="ECO:0000256" key="2">
    <source>
        <dbReference type="ARBA" id="ARBA00023210"/>
    </source>
</evidence>
<dbReference type="InterPro" id="IPR023052">
    <property type="entry name" value="Cell_div_SepF"/>
</dbReference>